<evidence type="ECO:0000256" key="7">
    <source>
        <dbReference type="ARBA" id="ARBA00022737"/>
    </source>
</evidence>
<dbReference type="PROSITE" id="PS00018">
    <property type="entry name" value="EF_HAND_1"/>
    <property type="match status" value="4"/>
</dbReference>
<evidence type="ECO:0000256" key="14">
    <source>
        <dbReference type="ARBA" id="ARBA00048679"/>
    </source>
</evidence>
<sequence>MSTLILRRQWFITSRVHDIKSEYTFVEELGKGTFGKVFKAVHKESGLERAIKVIIKPNITEYATFITELGILKNLDHPNIVNIIETFETENLCFLVLELCRGGDLLDRVVSERSFSEQKAAHIMKVLFSAIWYCHRNNICHLDLKPENCVYFSKDPNSEIKLIDFGLSIVASEEDILHDVRGTPYYIAPEVLSKNYNNKADCWSLGVIMYMLLTGTFPFNGRNNQEILMSVYNGSLSFRHPNFKYVSESAKDLIAKLLVKDVTHRLSAEQAFNHEWVQGLSPSIAPSLPIEYINNIIKFVNSRNMKKAAMMYIATKLTEQELCELKEIFKEIDANGDGFINNDELQRAIISSHTIPQQRLDFIVSGIDFNKNGMIDYIEFITACLKKQHYSNLGLIRSAFRHFDRDNSGYITPEELKQAMCCNELNPEIDARVEKMILEADTNDDGKIDYAEFLALLSVQSLHSFT</sequence>
<dbReference type="InterPro" id="IPR011992">
    <property type="entry name" value="EF-hand-dom_pair"/>
</dbReference>
<name>A0A1R2BJQ1_9CILI</name>
<evidence type="ECO:0000256" key="13">
    <source>
        <dbReference type="ARBA" id="ARBA00047899"/>
    </source>
</evidence>
<feature type="binding site" evidence="15">
    <location>
        <position position="56"/>
    </location>
    <ligand>
        <name>ATP</name>
        <dbReference type="ChEBI" id="CHEBI:30616"/>
    </ligand>
</feature>
<dbReference type="PROSITE" id="PS00107">
    <property type="entry name" value="PROTEIN_KINASE_ATP"/>
    <property type="match status" value="1"/>
</dbReference>
<evidence type="ECO:0000256" key="5">
    <source>
        <dbReference type="ARBA" id="ARBA00022679"/>
    </source>
</evidence>
<dbReference type="InterPro" id="IPR008271">
    <property type="entry name" value="Ser/Thr_kinase_AS"/>
</dbReference>
<dbReference type="InterPro" id="IPR011009">
    <property type="entry name" value="Kinase-like_dom_sf"/>
</dbReference>
<dbReference type="Pfam" id="PF13499">
    <property type="entry name" value="EF-hand_7"/>
    <property type="match status" value="2"/>
</dbReference>
<evidence type="ECO:0000256" key="4">
    <source>
        <dbReference type="ARBA" id="ARBA00022527"/>
    </source>
</evidence>
<evidence type="ECO:0000256" key="16">
    <source>
        <dbReference type="RuleBase" id="RU000304"/>
    </source>
</evidence>
<dbReference type="Pfam" id="PF00069">
    <property type="entry name" value="Pkinase"/>
    <property type="match status" value="1"/>
</dbReference>
<evidence type="ECO:0000256" key="15">
    <source>
        <dbReference type="PROSITE-ProRule" id="PRU10141"/>
    </source>
</evidence>
<evidence type="ECO:0000256" key="12">
    <source>
        <dbReference type="ARBA" id="ARBA00024334"/>
    </source>
</evidence>
<dbReference type="CDD" id="cd00051">
    <property type="entry name" value="EFh"/>
    <property type="match status" value="1"/>
</dbReference>
<comment type="cofactor">
    <cofactor evidence="1">
        <name>Mg(2+)</name>
        <dbReference type="ChEBI" id="CHEBI:18420"/>
    </cofactor>
</comment>
<dbReference type="GO" id="GO:0005524">
    <property type="term" value="F:ATP binding"/>
    <property type="evidence" value="ECO:0007669"/>
    <property type="project" value="UniProtKB-UniRule"/>
</dbReference>
<evidence type="ECO:0000256" key="1">
    <source>
        <dbReference type="ARBA" id="ARBA00001946"/>
    </source>
</evidence>
<comment type="caution">
    <text evidence="19">The sequence shown here is derived from an EMBL/GenBank/DDBJ whole genome shotgun (WGS) entry which is preliminary data.</text>
</comment>
<dbReference type="EC" id="2.7.11.1" evidence="3"/>
<dbReference type="SMART" id="SM00054">
    <property type="entry name" value="EFh"/>
    <property type="match status" value="4"/>
</dbReference>
<dbReference type="EMBL" id="MPUH01000598">
    <property type="protein sequence ID" value="OMJ77002.1"/>
    <property type="molecule type" value="Genomic_DNA"/>
</dbReference>
<comment type="similarity">
    <text evidence="12">Belongs to the protein kinase superfamily. Ser/Thr protein kinase family. CDPK subfamily.</text>
</comment>
<dbReference type="CDD" id="cd05117">
    <property type="entry name" value="STKc_CAMK"/>
    <property type="match status" value="1"/>
</dbReference>
<dbReference type="GO" id="GO:0004674">
    <property type="term" value="F:protein serine/threonine kinase activity"/>
    <property type="evidence" value="ECO:0007669"/>
    <property type="project" value="UniProtKB-KW"/>
</dbReference>
<reference evidence="19 20" key="1">
    <citation type="submission" date="2016-11" db="EMBL/GenBank/DDBJ databases">
        <title>The macronuclear genome of Stentor coeruleus: a giant cell with tiny introns.</title>
        <authorList>
            <person name="Slabodnick M."/>
            <person name="Ruby J.G."/>
            <person name="Reiff S.B."/>
            <person name="Swart E.C."/>
            <person name="Gosai S."/>
            <person name="Prabakaran S."/>
            <person name="Witkowska E."/>
            <person name="Larue G.E."/>
            <person name="Fisher S."/>
            <person name="Freeman R.M."/>
            <person name="Gunawardena J."/>
            <person name="Chu W."/>
            <person name="Stover N.A."/>
            <person name="Gregory B.D."/>
            <person name="Nowacki M."/>
            <person name="Derisi J."/>
            <person name="Roy S.W."/>
            <person name="Marshall W.F."/>
            <person name="Sood P."/>
        </authorList>
    </citation>
    <scope>NUCLEOTIDE SEQUENCE [LARGE SCALE GENOMIC DNA]</scope>
    <source>
        <strain evidence="19">WM001</strain>
    </source>
</reference>
<dbReference type="Gene3D" id="1.10.510.10">
    <property type="entry name" value="Transferase(Phosphotransferase) domain 1"/>
    <property type="match status" value="1"/>
</dbReference>
<keyword evidence="5" id="KW-0808">Transferase</keyword>
<evidence type="ECO:0000256" key="10">
    <source>
        <dbReference type="ARBA" id="ARBA00022837"/>
    </source>
</evidence>
<dbReference type="SUPFAM" id="SSF47473">
    <property type="entry name" value="EF-hand"/>
    <property type="match status" value="1"/>
</dbReference>
<dbReference type="SUPFAM" id="SSF56112">
    <property type="entry name" value="Protein kinase-like (PK-like)"/>
    <property type="match status" value="1"/>
</dbReference>
<dbReference type="InterPro" id="IPR002048">
    <property type="entry name" value="EF_hand_dom"/>
</dbReference>
<dbReference type="FunFam" id="1.10.510.10:FF:000571">
    <property type="entry name" value="Maternal embryonic leucine zipper kinase"/>
    <property type="match status" value="1"/>
</dbReference>
<dbReference type="Gene3D" id="1.10.238.10">
    <property type="entry name" value="EF-hand"/>
    <property type="match status" value="2"/>
</dbReference>
<dbReference type="PROSITE" id="PS50011">
    <property type="entry name" value="PROTEIN_KINASE_DOM"/>
    <property type="match status" value="1"/>
</dbReference>
<evidence type="ECO:0000313" key="20">
    <source>
        <dbReference type="Proteomes" id="UP000187209"/>
    </source>
</evidence>
<dbReference type="InterPro" id="IPR017441">
    <property type="entry name" value="Protein_kinase_ATP_BS"/>
</dbReference>
<keyword evidence="9" id="KW-0418">Kinase</keyword>
<dbReference type="PANTHER" id="PTHR24349">
    <property type="entry name" value="SERINE/THREONINE-PROTEIN KINASE"/>
    <property type="match status" value="1"/>
</dbReference>
<evidence type="ECO:0000256" key="11">
    <source>
        <dbReference type="ARBA" id="ARBA00022840"/>
    </source>
</evidence>
<feature type="domain" description="Protein kinase" evidence="17">
    <location>
        <begin position="23"/>
        <end position="277"/>
    </location>
</feature>
<keyword evidence="6" id="KW-0479">Metal-binding</keyword>
<evidence type="ECO:0000313" key="19">
    <source>
        <dbReference type="EMBL" id="OMJ77002.1"/>
    </source>
</evidence>
<feature type="domain" description="EF-hand" evidence="18">
    <location>
        <begin position="391"/>
        <end position="426"/>
    </location>
</feature>
<keyword evidence="11 15" id="KW-0067">ATP-binding</keyword>
<evidence type="ECO:0000256" key="3">
    <source>
        <dbReference type="ARBA" id="ARBA00012513"/>
    </source>
</evidence>
<evidence type="ECO:0000256" key="9">
    <source>
        <dbReference type="ARBA" id="ARBA00022777"/>
    </source>
</evidence>
<dbReference type="OrthoDB" id="40902at2759"/>
<feature type="domain" description="EF-hand" evidence="18">
    <location>
        <begin position="428"/>
        <end position="463"/>
    </location>
</feature>
<evidence type="ECO:0000259" key="17">
    <source>
        <dbReference type="PROSITE" id="PS50011"/>
    </source>
</evidence>
<protein>
    <recommendedName>
        <fullName evidence="3">non-specific serine/threonine protein kinase</fullName>
        <ecNumber evidence="3">2.7.11.1</ecNumber>
    </recommendedName>
</protein>
<organism evidence="19 20">
    <name type="scientific">Stentor coeruleus</name>
    <dbReference type="NCBI Taxonomy" id="5963"/>
    <lineage>
        <taxon>Eukaryota</taxon>
        <taxon>Sar</taxon>
        <taxon>Alveolata</taxon>
        <taxon>Ciliophora</taxon>
        <taxon>Postciliodesmatophora</taxon>
        <taxon>Heterotrichea</taxon>
        <taxon>Heterotrichida</taxon>
        <taxon>Stentoridae</taxon>
        <taxon>Stentor</taxon>
    </lineage>
</organism>
<dbReference type="FunFam" id="1.10.238.10:FF:000003">
    <property type="entry name" value="Calmodulin A"/>
    <property type="match status" value="1"/>
</dbReference>
<dbReference type="PROSITE" id="PS00108">
    <property type="entry name" value="PROTEIN_KINASE_ST"/>
    <property type="match status" value="1"/>
</dbReference>
<comment type="catalytic activity">
    <reaction evidence="14">
        <text>L-seryl-[protein] + ATP = O-phospho-L-seryl-[protein] + ADP + H(+)</text>
        <dbReference type="Rhea" id="RHEA:17989"/>
        <dbReference type="Rhea" id="RHEA-COMP:9863"/>
        <dbReference type="Rhea" id="RHEA-COMP:11604"/>
        <dbReference type="ChEBI" id="CHEBI:15378"/>
        <dbReference type="ChEBI" id="CHEBI:29999"/>
        <dbReference type="ChEBI" id="CHEBI:30616"/>
        <dbReference type="ChEBI" id="CHEBI:83421"/>
        <dbReference type="ChEBI" id="CHEBI:456216"/>
        <dbReference type="EC" id="2.7.11.1"/>
    </reaction>
</comment>
<feature type="domain" description="EF-hand" evidence="18">
    <location>
        <begin position="324"/>
        <end position="355"/>
    </location>
</feature>
<proteinExistence type="inferred from homology"/>
<comment type="subunit">
    <text evidence="2">Monomer.</text>
</comment>
<accession>A0A1R2BJQ1</accession>
<evidence type="ECO:0000256" key="2">
    <source>
        <dbReference type="ARBA" id="ARBA00011245"/>
    </source>
</evidence>
<dbReference type="FunFam" id="3.30.200.20:FF:000315">
    <property type="entry name" value="Calcium-dependent protein kinase 3"/>
    <property type="match status" value="1"/>
</dbReference>
<keyword evidence="7" id="KW-0677">Repeat</keyword>
<dbReference type="InterPro" id="IPR000719">
    <property type="entry name" value="Prot_kinase_dom"/>
</dbReference>
<dbReference type="GO" id="GO:0005509">
    <property type="term" value="F:calcium ion binding"/>
    <property type="evidence" value="ECO:0007669"/>
    <property type="project" value="InterPro"/>
</dbReference>
<keyword evidence="10" id="KW-0106">Calcium</keyword>
<dbReference type="SMART" id="SM00220">
    <property type="entry name" value="S_TKc"/>
    <property type="match status" value="1"/>
</dbReference>
<comment type="catalytic activity">
    <reaction evidence="13">
        <text>L-threonyl-[protein] + ATP = O-phospho-L-threonyl-[protein] + ADP + H(+)</text>
        <dbReference type="Rhea" id="RHEA:46608"/>
        <dbReference type="Rhea" id="RHEA-COMP:11060"/>
        <dbReference type="Rhea" id="RHEA-COMP:11605"/>
        <dbReference type="ChEBI" id="CHEBI:15378"/>
        <dbReference type="ChEBI" id="CHEBI:30013"/>
        <dbReference type="ChEBI" id="CHEBI:30616"/>
        <dbReference type="ChEBI" id="CHEBI:61977"/>
        <dbReference type="ChEBI" id="CHEBI:456216"/>
        <dbReference type="EC" id="2.7.11.1"/>
    </reaction>
</comment>
<evidence type="ECO:0000256" key="8">
    <source>
        <dbReference type="ARBA" id="ARBA00022741"/>
    </source>
</evidence>
<keyword evidence="4 16" id="KW-0723">Serine/threonine-protein kinase</keyword>
<evidence type="ECO:0000259" key="18">
    <source>
        <dbReference type="PROSITE" id="PS50222"/>
    </source>
</evidence>
<dbReference type="AlphaFoldDB" id="A0A1R2BJQ1"/>
<dbReference type="Gene3D" id="3.30.200.20">
    <property type="entry name" value="Phosphorylase Kinase, domain 1"/>
    <property type="match status" value="1"/>
</dbReference>
<dbReference type="InterPro" id="IPR050205">
    <property type="entry name" value="CDPK_Ser/Thr_kinases"/>
</dbReference>
<dbReference type="InterPro" id="IPR018247">
    <property type="entry name" value="EF_Hand_1_Ca_BS"/>
</dbReference>
<keyword evidence="8 15" id="KW-0547">Nucleotide-binding</keyword>
<gene>
    <name evidence="19" type="ORF">SteCoe_23480</name>
</gene>
<keyword evidence="20" id="KW-1185">Reference proteome</keyword>
<evidence type="ECO:0000256" key="6">
    <source>
        <dbReference type="ARBA" id="ARBA00022723"/>
    </source>
</evidence>
<dbReference type="Proteomes" id="UP000187209">
    <property type="component" value="Unassembled WGS sequence"/>
</dbReference>
<dbReference type="PROSITE" id="PS50222">
    <property type="entry name" value="EF_HAND_2"/>
    <property type="match status" value="3"/>
</dbReference>